<name>A0AAV5AAR4_9AGAM</name>
<accession>A0AAV5AAR4</accession>
<organism evidence="1 2">
    <name type="scientific">Clathrus columnatus</name>
    <dbReference type="NCBI Taxonomy" id="1419009"/>
    <lineage>
        <taxon>Eukaryota</taxon>
        <taxon>Fungi</taxon>
        <taxon>Dikarya</taxon>
        <taxon>Basidiomycota</taxon>
        <taxon>Agaricomycotina</taxon>
        <taxon>Agaricomycetes</taxon>
        <taxon>Phallomycetidae</taxon>
        <taxon>Phallales</taxon>
        <taxon>Clathraceae</taxon>
        <taxon>Clathrus</taxon>
    </lineage>
</organism>
<reference evidence="1" key="1">
    <citation type="submission" date="2021-10" db="EMBL/GenBank/DDBJ databases">
        <title>De novo Genome Assembly of Clathrus columnatus (Basidiomycota, Fungi) Using Illumina and Nanopore Sequence Data.</title>
        <authorList>
            <person name="Ogiso-Tanaka E."/>
            <person name="Itagaki H."/>
            <person name="Hosoya T."/>
            <person name="Hosaka K."/>
        </authorList>
    </citation>
    <scope>NUCLEOTIDE SEQUENCE</scope>
    <source>
        <strain evidence="1">MO-923</strain>
    </source>
</reference>
<evidence type="ECO:0000313" key="1">
    <source>
        <dbReference type="EMBL" id="GJJ11430.1"/>
    </source>
</evidence>
<proteinExistence type="predicted"/>
<dbReference type="Proteomes" id="UP001050691">
    <property type="component" value="Unassembled WGS sequence"/>
</dbReference>
<protein>
    <recommendedName>
        <fullName evidence="3">Arrestin-like N-terminal domain-containing protein</fullName>
    </recommendedName>
</protein>
<gene>
    <name evidence="1" type="ORF">Clacol_005663</name>
</gene>
<dbReference type="EMBL" id="BPWL01000006">
    <property type="protein sequence ID" value="GJJ11430.1"/>
    <property type="molecule type" value="Genomic_DNA"/>
</dbReference>
<dbReference type="AlphaFoldDB" id="A0AAV5AAR4"/>
<keyword evidence="2" id="KW-1185">Reference proteome</keyword>
<evidence type="ECO:0008006" key="3">
    <source>
        <dbReference type="Google" id="ProtNLM"/>
    </source>
</evidence>
<comment type="caution">
    <text evidence="1">The sequence shown here is derived from an EMBL/GenBank/DDBJ whole genome shotgun (WGS) entry which is preliminary data.</text>
</comment>
<evidence type="ECO:0000313" key="2">
    <source>
        <dbReference type="Proteomes" id="UP001050691"/>
    </source>
</evidence>
<sequence length="489" mass="54784">MYLSTSNSVVYDLPKYSPVTETPKYTAEPSPDERRLQITRRVRREESGVYVEKTKHMTIALTNQAPDCKVPTYSRAAEVQGAITFTKHENIVQVETKLCGNINISMASAVISGERDIVVCDETEVLYRKDCNENDGKRKSLFSRNSASSTPTIQSFTSPKFTGEQCPATLVFTSQFPLTYQHDGTTRTLPPSYSAQFGTIPGISFAITYVLKIITVRKTPLGDKRSTTSLFLEYIPRSRPPQPSLPSSMTFLSTLKLSPEEWELHENKAQLKQGVPETSPQFYFVLAIPKTRIFPLTQTIPFHLQILSSSQELLAPFELIGAPRSIASKNDSNLRDHEAEVPMFFGHTPLLQGIANASRIKARINVSLERNVATETHGDWFTIKQTLTTQQLVLSSNATPQDENSGMKCLAWDGQLQFKEEYHCGAFFGPGFRIRDLLVLTVYPAEPESSPLRPVFYSIPIRVVTDPYTDEIIPGMEIIRSAPPMTDRS</sequence>